<proteinExistence type="predicted"/>
<organism evidence="2">
    <name type="scientific">Schizophyllum commune (strain H4-8 / FGSC 9210)</name>
    <name type="common">Split gill fungus</name>
    <dbReference type="NCBI Taxonomy" id="578458"/>
    <lineage>
        <taxon>Eukaryota</taxon>
        <taxon>Fungi</taxon>
        <taxon>Dikarya</taxon>
        <taxon>Basidiomycota</taxon>
        <taxon>Agaricomycotina</taxon>
        <taxon>Agaricomycetes</taxon>
        <taxon>Agaricomycetidae</taxon>
        <taxon>Agaricales</taxon>
        <taxon>Schizophyllaceae</taxon>
        <taxon>Schizophyllum</taxon>
    </lineage>
</organism>
<name>D8QM97_SCHCM</name>
<dbReference type="GeneID" id="9588397"/>
<dbReference type="OrthoDB" id="3184970at2759"/>
<gene>
    <name evidence="1" type="ORF">SCHCODRAFT_114967</name>
</gene>
<dbReference type="EMBL" id="GL377321">
    <property type="protein sequence ID" value="EFI91027.1"/>
    <property type="molecule type" value="Genomic_DNA"/>
</dbReference>
<feature type="non-terminal residue" evidence="1">
    <location>
        <position position="542"/>
    </location>
</feature>
<dbReference type="HOGENOM" id="CLU_502628_0_0_1"/>
<evidence type="ECO:0000313" key="1">
    <source>
        <dbReference type="EMBL" id="EFI91027.1"/>
    </source>
</evidence>
<dbReference type="AlphaFoldDB" id="D8QM97"/>
<dbReference type="Gene3D" id="3.30.710.10">
    <property type="entry name" value="Potassium Channel Kv1.1, Chain A"/>
    <property type="match status" value="1"/>
</dbReference>
<accession>D8QM97</accession>
<dbReference type="InParanoid" id="D8QM97"/>
<reference evidence="1 2" key="1">
    <citation type="journal article" date="2010" name="Nat. Biotechnol.">
        <title>Genome sequence of the model mushroom Schizophyllum commune.</title>
        <authorList>
            <person name="Ohm R.A."/>
            <person name="de Jong J.F."/>
            <person name="Lugones L.G."/>
            <person name="Aerts A."/>
            <person name="Kothe E."/>
            <person name="Stajich J.E."/>
            <person name="de Vries R.P."/>
            <person name="Record E."/>
            <person name="Levasseur A."/>
            <person name="Baker S.E."/>
            <person name="Bartholomew K.A."/>
            <person name="Coutinho P.M."/>
            <person name="Erdmann S."/>
            <person name="Fowler T.J."/>
            <person name="Gathman A.C."/>
            <person name="Lombard V."/>
            <person name="Henrissat B."/>
            <person name="Knabe N."/>
            <person name="Kuees U."/>
            <person name="Lilly W.W."/>
            <person name="Lindquist E."/>
            <person name="Lucas S."/>
            <person name="Magnuson J.K."/>
            <person name="Piumi F."/>
            <person name="Raudaskoski M."/>
            <person name="Salamov A."/>
            <person name="Schmutz J."/>
            <person name="Schwarze F.W.M.R."/>
            <person name="vanKuyk P.A."/>
            <person name="Horton J.S."/>
            <person name="Grigoriev I.V."/>
            <person name="Woesten H.A.B."/>
        </authorList>
    </citation>
    <scope>NUCLEOTIDE SEQUENCE [LARGE SCALE GENOMIC DNA]</scope>
    <source>
        <strain evidence="2">H4-8 / FGSC 9210</strain>
    </source>
</reference>
<evidence type="ECO:0000313" key="2">
    <source>
        <dbReference type="Proteomes" id="UP000007431"/>
    </source>
</evidence>
<evidence type="ECO:0008006" key="3">
    <source>
        <dbReference type="Google" id="ProtNLM"/>
    </source>
</evidence>
<protein>
    <recommendedName>
        <fullName evidence="3">BTB domain-containing protein</fullName>
    </recommendedName>
</protein>
<keyword evidence="2" id="KW-1185">Reference proteome</keyword>
<dbReference type="InterPro" id="IPR011333">
    <property type="entry name" value="SKP1/BTB/POZ_sf"/>
</dbReference>
<sequence length="542" mass="60924">MNSATSMYLCISHIQLNILPITITAMEPRVCKRFSSLTPTTIAYISGDNTIFHVERVKVPRAADLMPLSDADVHLPESAAVLELLFRFIYCEVNIPLDTILFPIVNKLAEAADTYMVHSARSACHQYMRTQYKDHPLEIAAYAVKHGCEGLLNLAMPYTAGIDLATVQSFLPDTYVLTWALYSSRFQTIMHNVINLWIPPREHALEESEVGAEEEEEYDDEDYGAGENPACQLGESADGTWSWIERNVALAMLRAPAWGLLDLDKVFTVDMLRSVEGFSEATPTSVAFVSSDNVTFYVDRAKLDRAADFSPPELVSSTPTDPVRLSEKSKTLDLLFRFVYCDVNLDLDTYPFLDIADFAMAAEKYQVFSAMAVCRLYMKGKMQSHPARVMAYAARNGHNDILNAVAPYTLAVPAREMYNALPPAYMIAWVLYCAEYQKIAREAIAYFPDFASEHIWSGATLNLRGCGQEDMNKSWLGLQSTLMKALLVDGPATLLDLDKVFTEELYEVMSSCGTCYERLHRYETELQQGVDEVAEFTHFLRV</sequence>
<dbReference type="VEuPathDB" id="FungiDB:SCHCODRAFT_02499117"/>
<dbReference type="KEGG" id="scm:SCHCO_02499117"/>
<dbReference type="RefSeq" id="XP_003025930.1">
    <property type="nucleotide sequence ID" value="XM_003025884.1"/>
</dbReference>
<dbReference type="Proteomes" id="UP000007431">
    <property type="component" value="Unassembled WGS sequence"/>
</dbReference>
<dbReference type="OMA" id="YNINSAT"/>